<dbReference type="Pfam" id="PF00106">
    <property type="entry name" value="adh_short"/>
    <property type="match status" value="1"/>
</dbReference>
<dbReference type="InterPro" id="IPR011294">
    <property type="entry name" value="3-OHbutyrate_DH"/>
</dbReference>
<dbReference type="NCBIfam" id="TIGR01963">
    <property type="entry name" value="PHB_DH"/>
    <property type="match status" value="1"/>
</dbReference>
<dbReference type="SMART" id="SM00822">
    <property type="entry name" value="PKS_KR"/>
    <property type="match status" value="1"/>
</dbReference>
<dbReference type="Gene3D" id="3.40.50.720">
    <property type="entry name" value="NAD(P)-binding Rossmann-like Domain"/>
    <property type="match status" value="1"/>
</dbReference>
<evidence type="ECO:0000256" key="1">
    <source>
        <dbReference type="ARBA" id="ARBA00006484"/>
    </source>
</evidence>
<dbReference type="InParanoid" id="A0A1Y5S1Z5"/>
<accession>A0A1Y5S1Z5</accession>
<dbReference type="PRINTS" id="PR00081">
    <property type="entry name" value="GDHRDH"/>
</dbReference>
<feature type="domain" description="Ketoreductase" evidence="3">
    <location>
        <begin position="5"/>
        <end position="177"/>
    </location>
</feature>
<keyword evidence="5" id="KW-1185">Reference proteome</keyword>
<dbReference type="PRINTS" id="PR00080">
    <property type="entry name" value="SDRFAMILY"/>
</dbReference>
<protein>
    <submittedName>
        <fullName evidence="4">D-beta-hydroxybutyrate dehydrogenase</fullName>
        <ecNumber evidence="4">1.1.1.30</ecNumber>
    </submittedName>
</protein>
<keyword evidence="4" id="KW-0560">Oxidoreductase</keyword>
<evidence type="ECO:0000259" key="3">
    <source>
        <dbReference type="SMART" id="SM00822"/>
    </source>
</evidence>
<dbReference type="InterPro" id="IPR050259">
    <property type="entry name" value="SDR"/>
</dbReference>
<name>A0A1Y5S1Z5_9PROT</name>
<dbReference type="InterPro" id="IPR002347">
    <property type="entry name" value="SDR_fam"/>
</dbReference>
<dbReference type="AlphaFoldDB" id="A0A1Y5S1Z5"/>
<dbReference type="FunFam" id="3.40.50.720:FF:000084">
    <property type="entry name" value="Short-chain dehydrogenase reductase"/>
    <property type="match status" value="1"/>
</dbReference>
<proteinExistence type="inferred from homology"/>
<dbReference type="InterPro" id="IPR036291">
    <property type="entry name" value="NAD(P)-bd_dom_sf"/>
</dbReference>
<organism evidence="4 5">
    <name type="scientific">Oceanibacterium hippocampi</name>
    <dbReference type="NCBI Taxonomy" id="745714"/>
    <lineage>
        <taxon>Bacteria</taxon>
        <taxon>Pseudomonadati</taxon>
        <taxon>Pseudomonadota</taxon>
        <taxon>Alphaproteobacteria</taxon>
        <taxon>Sneathiellales</taxon>
        <taxon>Sneathiellaceae</taxon>
        <taxon>Oceanibacterium</taxon>
    </lineage>
</organism>
<gene>
    <name evidence="4" type="primary">bdhA_1</name>
    <name evidence="4" type="ORF">OCH7691_01080</name>
</gene>
<dbReference type="NCBIfam" id="NF009093">
    <property type="entry name" value="PRK12429.1"/>
    <property type="match status" value="1"/>
</dbReference>
<evidence type="ECO:0000313" key="4">
    <source>
        <dbReference type="EMBL" id="SLN30719.1"/>
    </source>
</evidence>
<dbReference type="PANTHER" id="PTHR42879:SF2">
    <property type="entry name" value="3-OXOACYL-[ACYL-CARRIER-PROTEIN] REDUCTASE FABG"/>
    <property type="match status" value="1"/>
</dbReference>
<evidence type="ECO:0000313" key="5">
    <source>
        <dbReference type="Proteomes" id="UP000193200"/>
    </source>
</evidence>
<comment type="similarity">
    <text evidence="1 2">Belongs to the short-chain dehydrogenases/reductases (SDR) family.</text>
</comment>
<dbReference type="Proteomes" id="UP000193200">
    <property type="component" value="Unassembled WGS sequence"/>
</dbReference>
<reference evidence="4 5" key="1">
    <citation type="submission" date="2017-03" db="EMBL/GenBank/DDBJ databases">
        <authorList>
            <person name="Afonso C.L."/>
            <person name="Miller P.J."/>
            <person name="Scott M.A."/>
            <person name="Spackman E."/>
            <person name="Goraichik I."/>
            <person name="Dimitrov K.M."/>
            <person name="Suarez D.L."/>
            <person name="Swayne D.E."/>
        </authorList>
    </citation>
    <scope>NUCLEOTIDE SEQUENCE [LARGE SCALE GENOMIC DNA]</scope>
    <source>
        <strain evidence="4 5">CECT 7691</strain>
    </source>
</reference>
<dbReference type="EC" id="1.1.1.30" evidence="4"/>
<dbReference type="PANTHER" id="PTHR42879">
    <property type="entry name" value="3-OXOACYL-(ACYL-CARRIER-PROTEIN) REDUCTASE"/>
    <property type="match status" value="1"/>
</dbReference>
<dbReference type="GO" id="GO:0003858">
    <property type="term" value="F:3-hydroxybutyrate dehydrogenase activity"/>
    <property type="evidence" value="ECO:0007669"/>
    <property type="project" value="UniProtKB-EC"/>
</dbReference>
<dbReference type="SUPFAM" id="SSF51735">
    <property type="entry name" value="NAD(P)-binding Rossmann-fold domains"/>
    <property type="match status" value="1"/>
</dbReference>
<dbReference type="GO" id="GO:0032787">
    <property type="term" value="P:monocarboxylic acid metabolic process"/>
    <property type="evidence" value="ECO:0007669"/>
    <property type="project" value="UniProtKB-ARBA"/>
</dbReference>
<evidence type="ECO:0000256" key="2">
    <source>
        <dbReference type="RuleBase" id="RU000363"/>
    </source>
</evidence>
<sequence>MLKGKVAVVTGSTSGIGLGCARALAEAGCKVVLNGRKMNDEAEELLKTIPAETGSEVMFGAADMAEAGEIRSMIGDVVKKWGGVDILINNAGIQHVSPIDEFPEEKWDQVLAINLTSAFHTTKAALPGMKKKGWGRIINIASAHGLVASAYKSAYVAAKHGIVGLTKVTALEVAEMGITANAICPGYVWTPLVEKQLPDQMKAHKMSEQDVIRNVLLANQPNKKFATTAEMGALAVFLSSDAAASITGTSIPVDGGWVAH</sequence>
<dbReference type="EMBL" id="FWFR01000001">
    <property type="protein sequence ID" value="SLN30719.1"/>
    <property type="molecule type" value="Genomic_DNA"/>
</dbReference>
<dbReference type="PROSITE" id="PS00061">
    <property type="entry name" value="ADH_SHORT"/>
    <property type="match status" value="1"/>
</dbReference>
<dbReference type="InterPro" id="IPR057326">
    <property type="entry name" value="KR_dom"/>
</dbReference>
<dbReference type="RefSeq" id="WP_085882341.1">
    <property type="nucleotide sequence ID" value="NZ_FWFR01000001.1"/>
</dbReference>
<dbReference type="OrthoDB" id="9804774at2"/>
<dbReference type="InterPro" id="IPR020904">
    <property type="entry name" value="Sc_DH/Rdtase_CS"/>
</dbReference>
<dbReference type="PROSITE" id="PS51257">
    <property type="entry name" value="PROKAR_LIPOPROTEIN"/>
    <property type="match status" value="1"/>
</dbReference>